<keyword evidence="3 9" id="KW-0812">Transmembrane</keyword>
<evidence type="ECO:0000256" key="4">
    <source>
        <dbReference type="ARBA" id="ARBA00022989"/>
    </source>
</evidence>
<dbReference type="GO" id="GO:0004984">
    <property type="term" value="F:olfactory receptor activity"/>
    <property type="evidence" value="ECO:0007669"/>
    <property type="project" value="InterPro"/>
</dbReference>
<dbReference type="Ensembl" id="ENSUMAT00000029868.1">
    <property type="protein sequence ID" value="ENSUMAP00000025238.1"/>
    <property type="gene ID" value="ENSUMAG00000018388.1"/>
</dbReference>
<dbReference type="PRINTS" id="PR00237">
    <property type="entry name" value="GPCRRHODOPSN"/>
</dbReference>
<dbReference type="GO" id="GO:0004930">
    <property type="term" value="F:G protein-coupled receptor activity"/>
    <property type="evidence" value="ECO:0007669"/>
    <property type="project" value="UniProtKB-KW"/>
</dbReference>
<feature type="transmembrane region" description="Helical" evidence="10">
    <location>
        <begin position="26"/>
        <end position="49"/>
    </location>
</feature>
<dbReference type="AlphaFoldDB" id="A0A452UVS9"/>
<sequence>LTSMKNSTEATEFILLGLTDDPNLQVLLLLVFLFIYLITLVGNGGMMVIICSDPHLHTPMYFFLGNLSFVDLGYSSAVAPKTVATLHSGNKVISYNGCAAQFFFFVGFATVECYLLASMAYDRHAAICRPLHYTTTMTAGVCALLTVGSYVCGFLNASIHTANTFRLSFCASHEINHFFCDSPPLLALSCSDTRISNLAVFYVVGFNVFFTLLVVLISYLSICIAIQRMRSAEGRKKAFSTCASHLTAVTIFYGTIIFMYLQPSSSQSMDTDKIASVFYSVVIPMLNPLIYSLRNNEVKNALWKVLNKLYPQSGSVRQN</sequence>
<comment type="subcellular location">
    <subcellularLocation>
        <location evidence="10">Cell membrane</location>
        <topology evidence="10">Multi-pass membrane protein</topology>
    </subcellularLocation>
    <subcellularLocation>
        <location evidence="2">Membrane</location>
        <topology evidence="2">Multi-pass membrane protein</topology>
    </subcellularLocation>
</comment>
<dbReference type="SUPFAM" id="SSF81321">
    <property type="entry name" value="Family A G protein-coupled receptor-like"/>
    <property type="match status" value="1"/>
</dbReference>
<keyword evidence="10" id="KW-0552">Olfaction</keyword>
<dbReference type="OMA" id="FCVVGFN"/>
<evidence type="ECO:0000256" key="7">
    <source>
        <dbReference type="ARBA" id="ARBA00023170"/>
    </source>
</evidence>
<dbReference type="GeneTree" id="ENSGT01150000286921"/>
<keyword evidence="4 10" id="KW-1133">Transmembrane helix</keyword>
<dbReference type="CDD" id="cd15230">
    <property type="entry name" value="7tmA_OR5-like"/>
    <property type="match status" value="1"/>
</dbReference>
<comment type="function">
    <text evidence="1">Putative odorant or sperm cell receptor.</text>
</comment>
<feature type="transmembrane region" description="Helical" evidence="10">
    <location>
        <begin position="99"/>
        <end position="117"/>
    </location>
</feature>
<organism evidence="12">
    <name type="scientific">Ursus maritimus</name>
    <name type="common">Polar bear</name>
    <name type="synonym">Thalarctos maritimus</name>
    <dbReference type="NCBI Taxonomy" id="29073"/>
    <lineage>
        <taxon>Eukaryota</taxon>
        <taxon>Metazoa</taxon>
        <taxon>Chordata</taxon>
        <taxon>Craniata</taxon>
        <taxon>Vertebrata</taxon>
        <taxon>Euteleostomi</taxon>
        <taxon>Mammalia</taxon>
        <taxon>Eutheria</taxon>
        <taxon>Laurasiatheria</taxon>
        <taxon>Carnivora</taxon>
        <taxon>Caniformia</taxon>
        <taxon>Ursidae</taxon>
        <taxon>Ursus</taxon>
    </lineage>
</organism>
<dbReference type="InterPro" id="IPR000276">
    <property type="entry name" value="GPCR_Rhodpsn"/>
</dbReference>
<evidence type="ECO:0000256" key="1">
    <source>
        <dbReference type="ARBA" id="ARBA00003929"/>
    </source>
</evidence>
<keyword evidence="6 10" id="KW-0472">Membrane</keyword>
<proteinExistence type="inferred from homology"/>
<keyword evidence="8 9" id="KW-0807">Transducer</keyword>
<keyword evidence="10" id="KW-0716">Sensory transduction</keyword>
<dbReference type="PRINTS" id="PR00245">
    <property type="entry name" value="OLFACTORYR"/>
</dbReference>
<evidence type="ECO:0000259" key="11">
    <source>
        <dbReference type="PROSITE" id="PS50262"/>
    </source>
</evidence>
<dbReference type="InterPro" id="IPR017452">
    <property type="entry name" value="GPCR_Rhodpsn_7TM"/>
</dbReference>
<evidence type="ECO:0000256" key="6">
    <source>
        <dbReference type="ARBA" id="ARBA00023136"/>
    </source>
</evidence>
<reference evidence="12" key="1">
    <citation type="submission" date="2019-03" db="UniProtKB">
        <authorList>
            <consortium name="Ensembl"/>
        </authorList>
    </citation>
    <scope>IDENTIFICATION</scope>
</reference>
<dbReference type="GO" id="GO:0005886">
    <property type="term" value="C:plasma membrane"/>
    <property type="evidence" value="ECO:0007669"/>
    <property type="project" value="UniProtKB-SubCell"/>
</dbReference>
<feature type="domain" description="G-protein coupled receptors family 1 profile" evidence="11">
    <location>
        <begin position="42"/>
        <end position="291"/>
    </location>
</feature>
<evidence type="ECO:0000256" key="10">
    <source>
        <dbReference type="RuleBase" id="RU363047"/>
    </source>
</evidence>
<dbReference type="Gene3D" id="1.20.1070.10">
    <property type="entry name" value="Rhodopsin 7-helix transmembrane proteins"/>
    <property type="match status" value="1"/>
</dbReference>
<evidence type="ECO:0000256" key="2">
    <source>
        <dbReference type="ARBA" id="ARBA00004141"/>
    </source>
</evidence>
<gene>
    <name evidence="12" type="primary">OR5B21</name>
</gene>
<dbReference type="PROSITE" id="PS50262">
    <property type="entry name" value="G_PROTEIN_RECEP_F1_2"/>
    <property type="match status" value="1"/>
</dbReference>
<dbReference type="Pfam" id="PF13853">
    <property type="entry name" value="7tm_4"/>
    <property type="match status" value="1"/>
</dbReference>
<dbReference type="InterPro" id="IPR000725">
    <property type="entry name" value="Olfact_rcpt"/>
</dbReference>
<dbReference type="FunFam" id="1.20.1070.10:FF:000003">
    <property type="entry name" value="Olfactory receptor"/>
    <property type="match status" value="1"/>
</dbReference>
<dbReference type="PROSITE" id="PS00237">
    <property type="entry name" value="G_PROTEIN_RECEP_F1_1"/>
    <property type="match status" value="1"/>
</dbReference>
<accession>A0A452UVS9</accession>
<evidence type="ECO:0000256" key="5">
    <source>
        <dbReference type="ARBA" id="ARBA00023040"/>
    </source>
</evidence>
<feature type="transmembrane region" description="Helical" evidence="10">
    <location>
        <begin position="199"/>
        <end position="226"/>
    </location>
</feature>
<evidence type="ECO:0000313" key="12">
    <source>
        <dbReference type="Ensembl" id="ENSUMAP00000025238"/>
    </source>
</evidence>
<name>A0A452UVS9_URSMA</name>
<protein>
    <recommendedName>
        <fullName evidence="10">Olfactory receptor</fullName>
    </recommendedName>
</protein>
<feature type="transmembrane region" description="Helical" evidence="10">
    <location>
        <begin position="138"/>
        <end position="159"/>
    </location>
</feature>
<evidence type="ECO:0000256" key="9">
    <source>
        <dbReference type="RuleBase" id="RU000688"/>
    </source>
</evidence>
<feature type="transmembrane region" description="Helical" evidence="10">
    <location>
        <begin position="238"/>
        <end position="262"/>
    </location>
</feature>
<comment type="similarity">
    <text evidence="9">Belongs to the G-protein coupled receptor 1 family.</text>
</comment>
<keyword evidence="7 9" id="KW-0675">Receptor</keyword>
<keyword evidence="5 9" id="KW-0297">G-protein coupled receptor</keyword>
<keyword evidence="10" id="KW-1003">Cell membrane</keyword>
<evidence type="ECO:0000256" key="3">
    <source>
        <dbReference type="ARBA" id="ARBA00022692"/>
    </source>
</evidence>
<evidence type="ECO:0000256" key="8">
    <source>
        <dbReference type="ARBA" id="ARBA00023224"/>
    </source>
</evidence>
<feature type="transmembrane region" description="Helical" evidence="10">
    <location>
        <begin position="274"/>
        <end position="293"/>
    </location>
</feature>
<dbReference type="PANTHER" id="PTHR48018">
    <property type="entry name" value="OLFACTORY RECEPTOR"/>
    <property type="match status" value="1"/>
</dbReference>